<organism evidence="1 2">
    <name type="scientific">Tranquillimonas rosea</name>
    <dbReference type="NCBI Taxonomy" id="641238"/>
    <lineage>
        <taxon>Bacteria</taxon>
        <taxon>Pseudomonadati</taxon>
        <taxon>Pseudomonadota</taxon>
        <taxon>Alphaproteobacteria</taxon>
        <taxon>Rhodobacterales</taxon>
        <taxon>Roseobacteraceae</taxon>
        <taxon>Tranquillimonas</taxon>
    </lineage>
</organism>
<dbReference type="PANTHER" id="PTHR12475">
    <property type="match status" value="1"/>
</dbReference>
<evidence type="ECO:0000313" key="2">
    <source>
        <dbReference type="Proteomes" id="UP000198885"/>
    </source>
</evidence>
<dbReference type="InterPro" id="IPR029069">
    <property type="entry name" value="HotDog_dom_sf"/>
</dbReference>
<dbReference type="Pfam" id="PF13279">
    <property type="entry name" value="4HBT_2"/>
    <property type="match status" value="1"/>
</dbReference>
<dbReference type="STRING" id="641238.SAMN04490244_105147"/>
<name>A0A1H9UAT5_9RHOB</name>
<sequence length="177" mass="20547">MYPVARLAKEAFVHRKAPTLGLFETHVSHHLCWPHDIDVWMELNNGRTLTLYDLGRLVLFRRIGLVDLMRRERWAGTVAGASVRYRRRVRMFDRIEMRSRLIGWDERFFYLEQGMWVRGICTSHVLLRTAVTDRTGMLPTARVAEVAGMPPDSPALPEWVHAWGAADATRPWPPEID</sequence>
<dbReference type="InterPro" id="IPR051490">
    <property type="entry name" value="THEM6_lcsJ_thioesterase"/>
</dbReference>
<dbReference type="Gene3D" id="3.10.129.10">
    <property type="entry name" value="Hotdog Thioesterase"/>
    <property type="match status" value="1"/>
</dbReference>
<protein>
    <submittedName>
        <fullName evidence="1">Thioesterase-like superfamily protein</fullName>
    </submittedName>
</protein>
<evidence type="ECO:0000313" key="1">
    <source>
        <dbReference type="EMBL" id="SES06358.1"/>
    </source>
</evidence>
<keyword evidence="2" id="KW-1185">Reference proteome</keyword>
<dbReference type="OrthoDB" id="3727779at2"/>
<dbReference type="SUPFAM" id="SSF54637">
    <property type="entry name" value="Thioesterase/thiol ester dehydrase-isomerase"/>
    <property type="match status" value="1"/>
</dbReference>
<gene>
    <name evidence="1" type="ORF">SAMN04490244_105147</name>
</gene>
<dbReference type="EMBL" id="FOGU01000005">
    <property type="protein sequence ID" value="SES06358.1"/>
    <property type="molecule type" value="Genomic_DNA"/>
</dbReference>
<accession>A0A1H9UAT5</accession>
<dbReference type="PANTHER" id="PTHR12475:SF4">
    <property type="entry name" value="PROTEIN THEM6"/>
    <property type="match status" value="1"/>
</dbReference>
<dbReference type="AlphaFoldDB" id="A0A1H9UAT5"/>
<dbReference type="Proteomes" id="UP000198885">
    <property type="component" value="Unassembled WGS sequence"/>
</dbReference>
<dbReference type="CDD" id="cd00586">
    <property type="entry name" value="4HBT"/>
    <property type="match status" value="1"/>
</dbReference>
<proteinExistence type="predicted"/>
<reference evidence="1 2" key="1">
    <citation type="submission" date="2016-10" db="EMBL/GenBank/DDBJ databases">
        <authorList>
            <person name="de Groot N.N."/>
        </authorList>
    </citation>
    <scope>NUCLEOTIDE SEQUENCE [LARGE SCALE GENOMIC DNA]</scope>
    <source>
        <strain evidence="1 2">DSM 23042</strain>
    </source>
</reference>
<dbReference type="RefSeq" id="WP_092692965.1">
    <property type="nucleotide sequence ID" value="NZ_FOGU01000005.1"/>
</dbReference>